<organism evidence="2">
    <name type="scientific">Corethrella appendiculata</name>
    <dbReference type="NCBI Taxonomy" id="1370023"/>
    <lineage>
        <taxon>Eukaryota</taxon>
        <taxon>Metazoa</taxon>
        <taxon>Ecdysozoa</taxon>
        <taxon>Arthropoda</taxon>
        <taxon>Hexapoda</taxon>
        <taxon>Insecta</taxon>
        <taxon>Pterygota</taxon>
        <taxon>Neoptera</taxon>
        <taxon>Endopterygota</taxon>
        <taxon>Diptera</taxon>
        <taxon>Nematocera</taxon>
        <taxon>Culicoidea</taxon>
        <taxon>Chaoboridae</taxon>
        <taxon>Corethrella</taxon>
    </lineage>
</organism>
<feature type="non-terminal residue" evidence="2">
    <location>
        <position position="1"/>
    </location>
</feature>
<sequence>TSNLLPSLHSNVSQRPEFQARNYSDFMRSLAAKYNNSNTVSSNSSSSNSNEQSNIKNPFLEPKLRVSAPKPLVDNISSKKTSPLAAAQVPTPSIMTSLFPGLPFSTGMFPPLIDMSSTQALVALARAAKEAEMQDIIKSGGAKKSLNNSRNSSPILQNVPFTTPFSTNFLTNQTNSSLKSPSRNLIENSSSSSSHAATGGGGAGATSTTYPLDLSSTTQSSTSLSSSSKRIKLSPNPNRTTPTLSPAPSSTPHTSSSSTTSSNCEQLLDTAKSNIRKCHAQSEEINSWTVDNVCDFVGSIDICSEYVQVKQLMKICHKQQFCNNRHSNNHR</sequence>
<accession>U5ERK9</accession>
<name>U5ERK9_9DIPT</name>
<feature type="non-terminal residue" evidence="2">
    <location>
        <position position="331"/>
    </location>
</feature>
<evidence type="ECO:0000256" key="1">
    <source>
        <dbReference type="SAM" id="MobiDB-lite"/>
    </source>
</evidence>
<proteinExistence type="evidence at transcript level"/>
<dbReference type="EMBL" id="GANO01003703">
    <property type="protein sequence ID" value="JAB56168.1"/>
    <property type="molecule type" value="mRNA"/>
</dbReference>
<feature type="compositionally biased region" description="Low complexity" evidence="1">
    <location>
        <begin position="240"/>
        <end position="262"/>
    </location>
</feature>
<feature type="region of interest" description="Disordered" evidence="1">
    <location>
        <begin position="172"/>
        <end position="263"/>
    </location>
</feature>
<evidence type="ECO:0000313" key="2">
    <source>
        <dbReference type="EMBL" id="JAB56168.1"/>
    </source>
</evidence>
<feature type="compositionally biased region" description="Low complexity" evidence="1">
    <location>
        <begin position="37"/>
        <end position="54"/>
    </location>
</feature>
<protein>
    <submittedName>
        <fullName evidence="2">Putative sam-motif ubiquitously</fullName>
    </submittedName>
</protein>
<reference evidence="2" key="1">
    <citation type="journal article" date="2014" name="Insect Biochem. Mol. Biol.">
        <title>An insight into the sialome of the frog biting fly, Corethrella appendiculata.</title>
        <authorList>
            <person name="Ribeiro J.M.C."/>
            <person name="Chagas A.C."/>
            <person name="Pham V.M."/>
            <person name="Lounibos L.P."/>
            <person name="Calvo E."/>
        </authorList>
    </citation>
    <scope>NUCLEOTIDE SEQUENCE</scope>
    <source>
        <tissue evidence="2">Salivary glands</tissue>
    </source>
</reference>
<feature type="region of interest" description="Disordered" evidence="1">
    <location>
        <begin position="37"/>
        <end position="61"/>
    </location>
</feature>
<feature type="compositionally biased region" description="Low complexity" evidence="1">
    <location>
        <begin position="205"/>
        <end position="228"/>
    </location>
</feature>
<dbReference type="AlphaFoldDB" id="U5ERK9"/>
<feature type="compositionally biased region" description="Polar residues" evidence="1">
    <location>
        <begin position="172"/>
        <end position="188"/>
    </location>
</feature>